<dbReference type="NCBIfam" id="TIGR00029">
    <property type="entry name" value="S20"/>
    <property type="match status" value="1"/>
</dbReference>
<protein>
    <recommendedName>
        <fullName evidence="5 6">Small ribosomal subunit protein bS20</fullName>
    </recommendedName>
</protein>
<comment type="similarity">
    <text evidence="6">Belongs to the bacterial ribosomal protein bS20 family.</text>
</comment>
<dbReference type="AlphaFoldDB" id="A0A2H0WT75"/>
<evidence type="ECO:0000256" key="2">
    <source>
        <dbReference type="ARBA" id="ARBA00022884"/>
    </source>
</evidence>
<evidence type="ECO:0000256" key="7">
    <source>
        <dbReference type="SAM" id="MobiDB-lite"/>
    </source>
</evidence>
<keyword evidence="1 6" id="KW-0699">rRNA-binding</keyword>
<evidence type="ECO:0000256" key="6">
    <source>
        <dbReference type="HAMAP-Rule" id="MF_00500"/>
    </source>
</evidence>
<dbReference type="GO" id="GO:0005840">
    <property type="term" value="C:ribosome"/>
    <property type="evidence" value="ECO:0007669"/>
    <property type="project" value="UniProtKB-KW"/>
</dbReference>
<dbReference type="HAMAP" id="MF_00500">
    <property type="entry name" value="Ribosomal_bS20"/>
    <property type="match status" value="1"/>
</dbReference>
<accession>A0A2H0WT75</accession>
<sequence length="80" mass="9387">MPLIKSAKKKLKQDKKRSSRNLSYEDAYKKELKKIKSKKSSEKSIQSFYSKIDRAAKKNIIHKNKANRLKSRISKLIKHA</sequence>
<name>A0A2H0WT75_9BACT</name>
<feature type="region of interest" description="Disordered" evidence="7">
    <location>
        <begin position="1"/>
        <end position="22"/>
    </location>
</feature>
<dbReference type="GO" id="GO:0019843">
    <property type="term" value="F:rRNA binding"/>
    <property type="evidence" value="ECO:0007669"/>
    <property type="project" value="UniProtKB-UniRule"/>
</dbReference>
<comment type="caution">
    <text evidence="8">The sequence shown here is derived from an EMBL/GenBank/DDBJ whole genome shotgun (WGS) entry which is preliminary data.</text>
</comment>
<evidence type="ECO:0000256" key="3">
    <source>
        <dbReference type="ARBA" id="ARBA00022980"/>
    </source>
</evidence>
<dbReference type="GO" id="GO:1990904">
    <property type="term" value="C:ribonucleoprotein complex"/>
    <property type="evidence" value="ECO:0007669"/>
    <property type="project" value="UniProtKB-KW"/>
</dbReference>
<keyword evidence="3 6" id="KW-0689">Ribosomal protein</keyword>
<dbReference type="Proteomes" id="UP000231198">
    <property type="component" value="Unassembled WGS sequence"/>
</dbReference>
<evidence type="ECO:0000313" key="8">
    <source>
        <dbReference type="EMBL" id="PIS15856.1"/>
    </source>
</evidence>
<evidence type="ECO:0000313" key="9">
    <source>
        <dbReference type="Proteomes" id="UP000231198"/>
    </source>
</evidence>
<comment type="function">
    <text evidence="6">Binds directly to 16S ribosomal RNA.</text>
</comment>
<gene>
    <name evidence="6" type="primary">rpsT</name>
    <name evidence="8" type="ORF">COT62_01480</name>
</gene>
<evidence type="ECO:0000256" key="1">
    <source>
        <dbReference type="ARBA" id="ARBA00022730"/>
    </source>
</evidence>
<keyword evidence="4 6" id="KW-0687">Ribonucleoprotein</keyword>
<keyword evidence="2 6" id="KW-0694">RNA-binding</keyword>
<organism evidence="8 9">
    <name type="scientific">Candidatus Roizmanbacteria bacterium CG09_land_8_20_14_0_10_41_9</name>
    <dbReference type="NCBI Taxonomy" id="1974850"/>
    <lineage>
        <taxon>Bacteria</taxon>
        <taxon>Candidatus Roizmaniibacteriota</taxon>
    </lineage>
</organism>
<dbReference type="SUPFAM" id="SSF46992">
    <property type="entry name" value="Ribosomal protein S20"/>
    <property type="match status" value="1"/>
</dbReference>
<dbReference type="InterPro" id="IPR036510">
    <property type="entry name" value="Ribosomal_bS20_sf"/>
</dbReference>
<feature type="compositionally biased region" description="Basic residues" evidence="7">
    <location>
        <begin position="1"/>
        <end position="19"/>
    </location>
</feature>
<dbReference type="EMBL" id="PEZG01000032">
    <property type="protein sequence ID" value="PIS15856.1"/>
    <property type="molecule type" value="Genomic_DNA"/>
</dbReference>
<dbReference type="GO" id="GO:0006412">
    <property type="term" value="P:translation"/>
    <property type="evidence" value="ECO:0007669"/>
    <property type="project" value="UniProtKB-UniRule"/>
</dbReference>
<evidence type="ECO:0000256" key="5">
    <source>
        <dbReference type="ARBA" id="ARBA00035136"/>
    </source>
</evidence>
<evidence type="ECO:0000256" key="4">
    <source>
        <dbReference type="ARBA" id="ARBA00023274"/>
    </source>
</evidence>
<dbReference type="Gene3D" id="1.20.58.110">
    <property type="entry name" value="Ribosomal protein S20"/>
    <property type="match status" value="1"/>
</dbReference>
<reference evidence="9" key="1">
    <citation type="submission" date="2017-09" db="EMBL/GenBank/DDBJ databases">
        <title>Depth-based differentiation of microbial function through sediment-hosted aquifers and enrichment of novel symbionts in the deep terrestrial subsurface.</title>
        <authorList>
            <person name="Probst A.J."/>
            <person name="Ladd B."/>
            <person name="Jarett J.K."/>
            <person name="Geller-Mcgrath D.E."/>
            <person name="Sieber C.M.K."/>
            <person name="Emerson J.B."/>
            <person name="Anantharaman K."/>
            <person name="Thomas B.C."/>
            <person name="Malmstrom R."/>
            <person name="Stieglmeier M."/>
            <person name="Klingl A."/>
            <person name="Woyke T."/>
            <person name="Ryan C.M."/>
            <person name="Banfield J.F."/>
        </authorList>
    </citation>
    <scope>NUCLEOTIDE SEQUENCE [LARGE SCALE GENOMIC DNA]</scope>
</reference>
<proteinExistence type="inferred from homology"/>
<dbReference type="GO" id="GO:0003735">
    <property type="term" value="F:structural constituent of ribosome"/>
    <property type="evidence" value="ECO:0007669"/>
    <property type="project" value="InterPro"/>
</dbReference>
<dbReference type="Pfam" id="PF01649">
    <property type="entry name" value="Ribosomal_S20p"/>
    <property type="match status" value="1"/>
</dbReference>
<dbReference type="InterPro" id="IPR002583">
    <property type="entry name" value="Ribosomal_bS20"/>
</dbReference>